<evidence type="ECO:0000259" key="2">
    <source>
        <dbReference type="Pfam" id="PF01521"/>
    </source>
</evidence>
<evidence type="ECO:0000313" key="3">
    <source>
        <dbReference type="EMBL" id="QCI26651.1"/>
    </source>
</evidence>
<dbReference type="AlphaFoldDB" id="A0A4D6YJJ2"/>
<dbReference type="EMBL" id="CP034852">
    <property type="protein sequence ID" value="QCI26651.1"/>
    <property type="molecule type" value="Genomic_DNA"/>
</dbReference>
<name>A0A4D6YJJ2_9GAMM</name>
<gene>
    <name evidence="3" type="ORF">D9V80_00515</name>
</gene>
<keyword evidence="4" id="KW-1185">Reference proteome</keyword>
<dbReference type="PANTHER" id="PTHR10072:SF47">
    <property type="entry name" value="PROTEIN SUFA"/>
    <property type="match status" value="1"/>
</dbReference>
<evidence type="ECO:0000256" key="1">
    <source>
        <dbReference type="ARBA" id="ARBA00006718"/>
    </source>
</evidence>
<feature type="domain" description="Core" evidence="2">
    <location>
        <begin position="6"/>
        <end position="114"/>
    </location>
</feature>
<sequence>MEWNIITVTQPAYEYIYSIIKKNEKNNIGILINIKKSGCAGFKYTFELIYKNSNKNFFSEQKNKKIIIKKINFFIPLKICKIIEGTTIDIVQQGLNKQIKILNPKTQSTCGCGESFEMKL</sequence>
<accession>A0A4D6YJJ2</accession>
<dbReference type="Gene3D" id="2.60.300.12">
    <property type="entry name" value="HesB-like domain"/>
    <property type="match status" value="1"/>
</dbReference>
<protein>
    <submittedName>
        <fullName evidence="3">Iron-sulfur cluster assembly accessory protein</fullName>
    </submittedName>
</protein>
<reference evidence="3 4" key="1">
    <citation type="submission" date="2018-12" db="EMBL/GenBank/DDBJ databases">
        <authorList>
            <person name="Chong R.A."/>
        </authorList>
    </citation>
    <scope>NUCLEOTIDE SEQUENCE [LARGE SCALE GENOMIC DNA]</scope>
    <source>
        <strain evidence="3 4">Tca</strain>
    </source>
</reference>
<dbReference type="SUPFAM" id="SSF89360">
    <property type="entry name" value="HesB-like domain"/>
    <property type="match status" value="1"/>
</dbReference>
<dbReference type="InterPro" id="IPR035903">
    <property type="entry name" value="HesB-like_dom_sf"/>
</dbReference>
<dbReference type="GO" id="GO:0005829">
    <property type="term" value="C:cytosol"/>
    <property type="evidence" value="ECO:0007669"/>
    <property type="project" value="TreeGrafter"/>
</dbReference>
<reference evidence="3 4" key="2">
    <citation type="submission" date="2019-05" db="EMBL/GenBank/DDBJ databases">
        <title>Genome evolution of the obligate endosymbiont Buchnera aphidicola.</title>
        <authorList>
            <person name="Moran N.A."/>
        </authorList>
    </citation>
    <scope>NUCLEOTIDE SEQUENCE [LARGE SCALE GENOMIC DNA]</scope>
    <source>
        <strain evidence="3 4">Tca</strain>
    </source>
</reference>
<dbReference type="NCBIfam" id="TIGR00049">
    <property type="entry name" value="iron-sulfur cluster assembly accessory protein"/>
    <property type="match status" value="1"/>
</dbReference>
<evidence type="ECO:0000313" key="4">
    <source>
        <dbReference type="Proteomes" id="UP000298782"/>
    </source>
</evidence>
<dbReference type="Pfam" id="PF01521">
    <property type="entry name" value="Fe-S_biosyn"/>
    <property type="match status" value="1"/>
</dbReference>
<organism evidence="3 4">
    <name type="scientific">Buchnera aphidicola</name>
    <name type="common">Thelaxes californica</name>
    <dbReference type="NCBI Taxonomy" id="1315998"/>
    <lineage>
        <taxon>Bacteria</taxon>
        <taxon>Pseudomonadati</taxon>
        <taxon>Pseudomonadota</taxon>
        <taxon>Gammaproteobacteria</taxon>
        <taxon>Enterobacterales</taxon>
        <taxon>Erwiniaceae</taxon>
        <taxon>Buchnera</taxon>
    </lineage>
</organism>
<dbReference type="GO" id="GO:0051537">
    <property type="term" value="F:2 iron, 2 sulfur cluster binding"/>
    <property type="evidence" value="ECO:0007669"/>
    <property type="project" value="TreeGrafter"/>
</dbReference>
<dbReference type="Proteomes" id="UP000298782">
    <property type="component" value="Chromosome"/>
</dbReference>
<dbReference type="InterPro" id="IPR000361">
    <property type="entry name" value="ATAP_core_dom"/>
</dbReference>
<dbReference type="InterPro" id="IPR050322">
    <property type="entry name" value="Fe-S_cluster_asmbl/transfer"/>
</dbReference>
<proteinExistence type="inferred from homology"/>
<dbReference type="RefSeq" id="WP_158353179.1">
    <property type="nucleotide sequence ID" value="NZ_CP034852.1"/>
</dbReference>
<dbReference type="GO" id="GO:0016226">
    <property type="term" value="P:iron-sulfur cluster assembly"/>
    <property type="evidence" value="ECO:0007669"/>
    <property type="project" value="InterPro"/>
</dbReference>
<dbReference type="PANTHER" id="PTHR10072">
    <property type="entry name" value="IRON-SULFUR CLUSTER ASSEMBLY PROTEIN"/>
    <property type="match status" value="1"/>
</dbReference>
<dbReference type="OrthoDB" id="9801228at2"/>
<comment type="similarity">
    <text evidence="1">Belongs to the HesB/IscA family.</text>
</comment>
<dbReference type="InterPro" id="IPR016092">
    <property type="entry name" value="ATAP"/>
</dbReference>